<evidence type="ECO:0000256" key="9">
    <source>
        <dbReference type="PROSITE-ProRule" id="PRU00146"/>
    </source>
</evidence>
<evidence type="ECO:0000256" key="10">
    <source>
        <dbReference type="SAM" id="Coils"/>
    </source>
</evidence>
<dbReference type="Proteomes" id="UP000492821">
    <property type="component" value="Unassembled WGS sequence"/>
</dbReference>
<dbReference type="InterPro" id="IPR013083">
    <property type="entry name" value="Znf_RING/FYVE/PHD"/>
</dbReference>
<feature type="coiled-coil region" evidence="10">
    <location>
        <begin position="163"/>
        <end position="193"/>
    </location>
</feature>
<reference evidence="14" key="2">
    <citation type="submission" date="2020-10" db="UniProtKB">
        <authorList>
            <consortium name="WormBaseParasite"/>
        </authorList>
    </citation>
    <scope>IDENTIFICATION</scope>
</reference>
<dbReference type="GO" id="GO:0008270">
    <property type="term" value="F:zinc ion binding"/>
    <property type="evidence" value="ECO:0007669"/>
    <property type="project" value="UniProtKB-KW"/>
</dbReference>
<dbReference type="InterPro" id="IPR001965">
    <property type="entry name" value="Znf_PHD"/>
</dbReference>
<dbReference type="PANTHER" id="PTHR45888">
    <property type="entry name" value="HL01030P-RELATED"/>
    <property type="match status" value="1"/>
</dbReference>
<evidence type="ECO:0000259" key="12">
    <source>
        <dbReference type="PROSITE" id="PS50016"/>
    </source>
</evidence>
<organism evidence="13 14">
    <name type="scientific">Panagrellus redivivus</name>
    <name type="common">Microworm</name>
    <dbReference type="NCBI Taxonomy" id="6233"/>
    <lineage>
        <taxon>Eukaryota</taxon>
        <taxon>Metazoa</taxon>
        <taxon>Ecdysozoa</taxon>
        <taxon>Nematoda</taxon>
        <taxon>Chromadorea</taxon>
        <taxon>Rhabditida</taxon>
        <taxon>Tylenchina</taxon>
        <taxon>Panagrolaimomorpha</taxon>
        <taxon>Panagrolaimoidea</taxon>
        <taxon>Panagrolaimidae</taxon>
        <taxon>Panagrellus</taxon>
    </lineage>
</organism>
<feature type="compositionally biased region" description="Low complexity" evidence="11">
    <location>
        <begin position="33"/>
        <end position="42"/>
    </location>
</feature>
<dbReference type="GO" id="GO:0005634">
    <property type="term" value="C:nucleus"/>
    <property type="evidence" value="ECO:0007669"/>
    <property type="project" value="UniProtKB-SubCell"/>
</dbReference>
<keyword evidence="6" id="KW-0805">Transcription regulation</keyword>
<feature type="region of interest" description="Disordered" evidence="11">
    <location>
        <begin position="1"/>
        <end position="54"/>
    </location>
</feature>
<name>A0A7E4UM10_PANRE</name>
<dbReference type="CDD" id="cd15529">
    <property type="entry name" value="PHD2_PHF10"/>
    <property type="match status" value="1"/>
</dbReference>
<accession>A0A7E4UM10</accession>
<keyword evidence="4 9" id="KW-0863">Zinc-finger</keyword>
<comment type="subcellular location">
    <subcellularLocation>
        <location evidence="1">Nucleus</location>
    </subcellularLocation>
</comment>
<dbReference type="AlphaFoldDB" id="A0A7E4UM10"/>
<dbReference type="Gene3D" id="3.30.40.10">
    <property type="entry name" value="Zinc/RING finger domain, C3HC4 (zinc finger)"/>
    <property type="match status" value="1"/>
</dbReference>
<dbReference type="InterPro" id="IPR019787">
    <property type="entry name" value="Znf_PHD-finger"/>
</dbReference>
<proteinExistence type="predicted"/>
<reference evidence="13" key="1">
    <citation type="journal article" date="2013" name="Genetics">
        <title>The draft genome and transcriptome of Panagrellus redivivus are shaped by the harsh demands of a free-living lifestyle.</title>
        <authorList>
            <person name="Srinivasan J."/>
            <person name="Dillman A.R."/>
            <person name="Macchietto M.G."/>
            <person name="Heikkinen L."/>
            <person name="Lakso M."/>
            <person name="Fracchia K.M."/>
            <person name="Antoshechkin I."/>
            <person name="Mortazavi A."/>
            <person name="Wong G."/>
            <person name="Sternberg P.W."/>
        </authorList>
    </citation>
    <scope>NUCLEOTIDE SEQUENCE [LARGE SCALE GENOMIC DNA]</scope>
    <source>
        <strain evidence="13">MT8872</strain>
    </source>
</reference>
<evidence type="ECO:0000256" key="8">
    <source>
        <dbReference type="ARBA" id="ARBA00023242"/>
    </source>
</evidence>
<evidence type="ECO:0000256" key="7">
    <source>
        <dbReference type="ARBA" id="ARBA00023163"/>
    </source>
</evidence>
<dbReference type="WBParaSite" id="Pan_g10383.t1">
    <property type="protein sequence ID" value="Pan_g10383.t1"/>
    <property type="gene ID" value="Pan_g10383"/>
</dbReference>
<evidence type="ECO:0000256" key="11">
    <source>
        <dbReference type="SAM" id="MobiDB-lite"/>
    </source>
</evidence>
<evidence type="ECO:0000313" key="13">
    <source>
        <dbReference type="Proteomes" id="UP000492821"/>
    </source>
</evidence>
<dbReference type="InterPro" id="IPR011011">
    <property type="entry name" value="Znf_FYVE_PHD"/>
</dbReference>
<dbReference type="SMART" id="SM00249">
    <property type="entry name" value="PHD"/>
    <property type="match status" value="2"/>
</dbReference>
<keyword evidence="13" id="KW-1185">Reference proteome</keyword>
<dbReference type="Pfam" id="PF00628">
    <property type="entry name" value="PHD"/>
    <property type="match status" value="2"/>
</dbReference>
<dbReference type="PROSITE" id="PS50016">
    <property type="entry name" value="ZF_PHD_2"/>
    <property type="match status" value="2"/>
</dbReference>
<protein>
    <submittedName>
        <fullName evidence="14">PHD finger protein 10</fullName>
    </submittedName>
</protein>
<evidence type="ECO:0000256" key="5">
    <source>
        <dbReference type="ARBA" id="ARBA00022833"/>
    </source>
</evidence>
<evidence type="ECO:0000256" key="1">
    <source>
        <dbReference type="ARBA" id="ARBA00004123"/>
    </source>
</evidence>
<keyword evidence="2" id="KW-0479">Metal-binding</keyword>
<keyword evidence="7" id="KW-0804">Transcription</keyword>
<dbReference type="PANTHER" id="PTHR45888:SF4">
    <property type="entry name" value="PHD FINGER PROTEIN 10"/>
    <property type="match status" value="1"/>
</dbReference>
<evidence type="ECO:0000256" key="6">
    <source>
        <dbReference type="ARBA" id="ARBA00023015"/>
    </source>
</evidence>
<feature type="domain" description="PHD-type" evidence="12">
    <location>
        <begin position="316"/>
        <end position="371"/>
    </location>
</feature>
<sequence>MTDSAEASNLEAPPSVVEDSQLGFANDDEATQSSVLSSSNGESSRRSRNYNQRPLPVEVQHVEIHPSQIIEYEWPLKSGKKYFVQEQLSKVLGVTSFKRKFPDLTRRSMDGAERSYVVEDLKLSESMPAHLLNGMTVLDGPEVHSLMASQYPEIYAEYTRCVAEKIKNEMFEKQRALDELATDKTKLAQLRKDAMLNCAEFNKELNARRQGKAFYDHHTQLIMYPGNRFQKLKPEYTRPAPYPCALVPGQNSNFYRVMKPEELRRLPVKTVVENDDLFPILRREKSPPSVIVTEQEARSKENEAKNKAAMTPSPVKAVCAVCKCGNSRTSIAMVQCTKCKDHAHPDCIDMTIAMTHEIKRYDWSCIECKVCTVCEKPDNEEKMMCCDKCDRGYHTFCVGLKAAPNGRWFCEKFCSKQRR</sequence>
<dbReference type="CDD" id="cd21085">
    <property type="entry name" value="WH_NTD_PHF10"/>
    <property type="match status" value="1"/>
</dbReference>
<feature type="domain" description="PHD-type" evidence="12">
    <location>
        <begin position="368"/>
        <end position="416"/>
    </location>
</feature>
<evidence type="ECO:0000313" key="14">
    <source>
        <dbReference type="WBParaSite" id="Pan_g10383.t1"/>
    </source>
</evidence>
<evidence type="ECO:0000256" key="3">
    <source>
        <dbReference type="ARBA" id="ARBA00022737"/>
    </source>
</evidence>
<keyword evidence="8" id="KW-0539">Nucleus</keyword>
<evidence type="ECO:0000256" key="4">
    <source>
        <dbReference type="ARBA" id="ARBA00022771"/>
    </source>
</evidence>
<keyword evidence="5" id="KW-0862">Zinc</keyword>
<keyword evidence="10" id="KW-0175">Coiled coil</keyword>
<dbReference type="SUPFAM" id="SSF57903">
    <property type="entry name" value="FYVE/PHD zinc finger"/>
    <property type="match status" value="2"/>
</dbReference>
<evidence type="ECO:0000256" key="2">
    <source>
        <dbReference type="ARBA" id="ARBA00022723"/>
    </source>
</evidence>
<keyword evidence="3" id="KW-0677">Repeat</keyword>